<dbReference type="Proteomes" id="UP000237271">
    <property type="component" value="Unassembled WGS sequence"/>
</dbReference>
<dbReference type="Pfam" id="PF25010">
    <property type="entry name" value="ARM_UBP24_USP9X-Y"/>
    <property type="match status" value="1"/>
</dbReference>
<evidence type="ECO:0000256" key="1">
    <source>
        <dbReference type="ARBA" id="ARBA00022670"/>
    </source>
</evidence>
<gene>
    <name evidence="6" type="ORF">PHPALM_15356</name>
</gene>
<keyword evidence="3" id="KW-0378">Hydrolase</keyword>
<comment type="caution">
    <text evidence="6">The sequence shown here is derived from an EMBL/GenBank/DDBJ whole genome shotgun (WGS) entry which is preliminary data.</text>
</comment>
<sequence length="1567" mass="174695">MHYEFVTFGNALAAGGGFHRVTTAEGAAAEVSPHTYLWYKLSSESPTRNQKPSPTATSDSVPLAITQLRLGDEEPPTEDTAWTKLDKSVDRQKGRFLWFQASQFRPPTSPSAQAKQVMPLKEIRVVRDLKDVPEGFESLEEPLISADDGKELRTYLCFRRLTSEDLTGSKWSILNQKAGNWIDVKDMSSNKWSVAQILQHSASEIRVHIPMWKKGRDEFLSRTTCRNRVAKLGSHTNVYMSPAYPFPRKQGSMWNANMKDLQQAREQFDKYFYDREKQRSYLPRLLIPFIERSLLCTFLSSDLADEMNSFHQHVLKNVVACMLGNDAESVMMYMLSLLRMILNGHSSCMFFYIKYPGSYTATKYQRLVYTSYLVSPDALAAIPTRHPCRSFYFIDNVDLFVQAGGFRLILQRLADTNITLTEVLLYCTILNEAKPCLTQQKRRRTSSSTRRRSTTEVQTEDFFREFLNATFSRLRRMSGEELKDDDGLIDHIVGVLDLLCRDGLLLGGRNTESDIDESTVTDTSAMLCDVEFAEAIEIFHLDLSKNTSSDPLSSTTAEQPVTKWLRSKYIVEWLTASDILEVILGDRESCAKYSLQEGTHLEILKRSKKIFGFVATHGLLTEQHIVLMWKTALSQLRSGRKTVFEILISLCGVLSADLVDVVVMLLTQVPLSDYDELVINFIKRVIMIASKLVVDGETGGFKMSLTSLVSAASGSRNKLSPSAQKDMEVLNKVVNLCCTLYWNAILQTEAPNEGESLGLRGSMRAEVEAALADSLNYVQKLWISAGSSSFTAGKEQQQLLSDYLRKCAENIKSGMLVETSMSLIQRIVDGYGGSSSSLTVSLTRANSPPTTASELLKELNNAHNIVSVVVEAIKKYVAQSDSSSRSQLGHLIAINKRLSFLGYIVTKSDLKLPFEAVCQLWSCFNGPESTKEEQQVFFAWFTTVIPDPNNFVHRAYSGHTGFSEAVVGEIFQSLISPKSSTNQIRTTSQISLDMQTMNKESFWVLERLFRFVNTSTRRISSTAVVGSTTSRSVPDSKEDAGLFLVEAMDLQGLETLYDVALRAENDVVSQQATNYLIYLHLHVGSKLVRREVWSDFVERCLWRLKEKLKSSIDASTMREVRRLLVLLSTFLHQSVVQTQSGVSVGGSFDGPEELTVYVRTQGGRVAAPFRYHLRRTSLVSELRDRVAKDTGHPADRVRIVNSAKTKLTAQGHGKFTLEKARVFNSSLGSSRTTSGRALLAQTAPHSSYRTPKHASYVEAILLSKVESDTSGHTNRSILDFHGAAGVAAAAAAGVGGTGNNSSPESDWHAIKTEISGNYTWVALLFNLLSYSGGIAEEAWKVLKLLTTDEEMEKHMRTLNSVLAIDGSIRKALGSFEWDALLDSKCPPKLLYQLELVEKFALCGGRRNDDDDGDDEDGDNRVDTDTASVGGIDSLIGTVNMWSASFIKLGGRTQLEKFVLLSSPRHLLAQGTLSVMCLSKLLKLLRHFVIVESKLAEENGETLHGTSQQLIHQLLETLSSLQRIDEASKDEASTSLVNQATVSLKQQPMEITEKDPKLTQPPTLPVYR</sequence>
<evidence type="ECO:0000313" key="6">
    <source>
        <dbReference type="EMBL" id="POM68481.1"/>
    </source>
</evidence>
<name>A0A2P4XSF1_9STRA</name>
<evidence type="ECO:0000313" key="7">
    <source>
        <dbReference type="Proteomes" id="UP000237271"/>
    </source>
</evidence>
<dbReference type="GO" id="GO:0006508">
    <property type="term" value="P:proteolysis"/>
    <property type="evidence" value="ECO:0007669"/>
    <property type="project" value="UniProtKB-KW"/>
</dbReference>
<proteinExistence type="predicted"/>
<dbReference type="InterPro" id="IPR056850">
    <property type="entry name" value="ARM_UBP34_24_USP9X_Y"/>
</dbReference>
<evidence type="ECO:0000256" key="4">
    <source>
        <dbReference type="SAM" id="MobiDB-lite"/>
    </source>
</evidence>
<dbReference type="EMBL" id="NCKW01008187">
    <property type="protein sequence ID" value="POM68481.1"/>
    <property type="molecule type" value="Genomic_DNA"/>
</dbReference>
<accession>A0A2P4XSF1</accession>
<feature type="region of interest" description="Disordered" evidence="4">
    <location>
        <begin position="1546"/>
        <end position="1567"/>
    </location>
</feature>
<feature type="domain" description="UBP34/UBP24/USP9X/USP9Y-like ARM repeat region" evidence="5">
    <location>
        <begin position="794"/>
        <end position="947"/>
    </location>
</feature>
<evidence type="ECO:0000256" key="2">
    <source>
        <dbReference type="ARBA" id="ARBA00022786"/>
    </source>
</evidence>
<protein>
    <submittedName>
        <fullName evidence="6">Ubiquitin-specific protease</fullName>
    </submittedName>
</protein>
<evidence type="ECO:0000256" key="3">
    <source>
        <dbReference type="ARBA" id="ARBA00022801"/>
    </source>
</evidence>
<dbReference type="OrthoDB" id="289038at2759"/>
<evidence type="ECO:0000259" key="5">
    <source>
        <dbReference type="Pfam" id="PF25010"/>
    </source>
</evidence>
<keyword evidence="2" id="KW-0833">Ubl conjugation pathway</keyword>
<keyword evidence="1 6" id="KW-0645">Protease</keyword>
<organism evidence="6 7">
    <name type="scientific">Phytophthora palmivora</name>
    <dbReference type="NCBI Taxonomy" id="4796"/>
    <lineage>
        <taxon>Eukaryota</taxon>
        <taxon>Sar</taxon>
        <taxon>Stramenopiles</taxon>
        <taxon>Oomycota</taxon>
        <taxon>Peronosporomycetes</taxon>
        <taxon>Peronosporales</taxon>
        <taxon>Peronosporaceae</taxon>
        <taxon>Phytophthora</taxon>
    </lineage>
</organism>
<reference evidence="6 7" key="1">
    <citation type="journal article" date="2017" name="Genome Biol. Evol.">
        <title>Phytophthora megakarya and P. palmivora, closely related causal agents of cacao black pod rot, underwent increases in genome sizes and gene numbers by different mechanisms.</title>
        <authorList>
            <person name="Ali S.S."/>
            <person name="Shao J."/>
            <person name="Lary D.J."/>
            <person name="Kronmiller B."/>
            <person name="Shen D."/>
            <person name="Strem M.D."/>
            <person name="Amoako-Attah I."/>
            <person name="Akrofi A.Y."/>
            <person name="Begoude B.A."/>
            <person name="Ten Hoopen G.M."/>
            <person name="Coulibaly K."/>
            <person name="Kebe B.I."/>
            <person name="Melnick R.L."/>
            <person name="Guiltinan M.J."/>
            <person name="Tyler B.M."/>
            <person name="Meinhardt L.W."/>
            <person name="Bailey B.A."/>
        </authorList>
    </citation>
    <scope>NUCLEOTIDE SEQUENCE [LARGE SCALE GENOMIC DNA]</scope>
    <source>
        <strain evidence="7">sbr112.9</strain>
    </source>
</reference>
<keyword evidence="7" id="KW-1185">Reference proteome</keyword>
<dbReference type="GO" id="GO:0008233">
    <property type="term" value="F:peptidase activity"/>
    <property type="evidence" value="ECO:0007669"/>
    <property type="project" value="UniProtKB-KW"/>
</dbReference>